<organism evidence="10 11">
    <name type="scientific">Ilumatobacter fluminis</name>
    <dbReference type="NCBI Taxonomy" id="467091"/>
    <lineage>
        <taxon>Bacteria</taxon>
        <taxon>Bacillati</taxon>
        <taxon>Actinomycetota</taxon>
        <taxon>Acidimicrobiia</taxon>
        <taxon>Acidimicrobiales</taxon>
        <taxon>Ilumatobacteraceae</taxon>
        <taxon>Ilumatobacter</taxon>
    </lineage>
</organism>
<evidence type="ECO:0000256" key="6">
    <source>
        <dbReference type="ARBA" id="ARBA00023235"/>
    </source>
</evidence>
<keyword evidence="6 8" id="KW-0413">Isomerase</keyword>
<dbReference type="GO" id="GO:0006094">
    <property type="term" value="P:gluconeogenesis"/>
    <property type="evidence" value="ECO:0007669"/>
    <property type="project" value="UniProtKB-UniRule"/>
</dbReference>
<dbReference type="PANTHER" id="PTHR11469:SF1">
    <property type="entry name" value="GLUCOSE-6-PHOSPHATE ISOMERASE"/>
    <property type="match status" value="1"/>
</dbReference>
<dbReference type="InterPro" id="IPR001672">
    <property type="entry name" value="G6P_Isomerase"/>
</dbReference>
<evidence type="ECO:0000256" key="1">
    <source>
        <dbReference type="ARBA" id="ARBA00004926"/>
    </source>
</evidence>
<dbReference type="Gene3D" id="1.10.1390.10">
    <property type="match status" value="1"/>
</dbReference>
<evidence type="ECO:0000256" key="7">
    <source>
        <dbReference type="ARBA" id="ARBA00029321"/>
    </source>
</evidence>
<dbReference type="EMBL" id="SOAU01000001">
    <property type="protein sequence ID" value="TDT17636.1"/>
    <property type="molecule type" value="Genomic_DNA"/>
</dbReference>
<evidence type="ECO:0000313" key="10">
    <source>
        <dbReference type="EMBL" id="TDT17636.1"/>
    </source>
</evidence>
<dbReference type="InterPro" id="IPR035482">
    <property type="entry name" value="SIS_PGI_2"/>
</dbReference>
<dbReference type="InterPro" id="IPR035476">
    <property type="entry name" value="SIS_PGI_1"/>
</dbReference>
<comment type="catalytic activity">
    <reaction evidence="7 8 9">
        <text>alpha-D-glucose 6-phosphate = beta-D-fructose 6-phosphate</text>
        <dbReference type="Rhea" id="RHEA:11816"/>
        <dbReference type="ChEBI" id="CHEBI:57634"/>
        <dbReference type="ChEBI" id="CHEBI:58225"/>
        <dbReference type="EC" id="5.3.1.9"/>
    </reaction>
</comment>
<dbReference type="GO" id="GO:0048029">
    <property type="term" value="F:monosaccharide binding"/>
    <property type="evidence" value="ECO:0007669"/>
    <property type="project" value="TreeGrafter"/>
</dbReference>
<keyword evidence="4 8" id="KW-0963">Cytoplasm</keyword>
<gene>
    <name evidence="8" type="primary">pgi</name>
    <name evidence="10" type="ORF">BDK89_3247</name>
</gene>
<comment type="pathway">
    <text evidence="8">Carbohydrate biosynthesis; gluconeogenesis.</text>
</comment>
<dbReference type="AlphaFoldDB" id="A0A4R7I4J6"/>
<comment type="subcellular location">
    <subcellularLocation>
        <location evidence="8">Cytoplasm</location>
    </subcellularLocation>
</comment>
<comment type="caution">
    <text evidence="10">The sequence shown here is derived from an EMBL/GenBank/DDBJ whole genome shotgun (WGS) entry which is preliminary data.</text>
</comment>
<dbReference type="PROSITE" id="PS00174">
    <property type="entry name" value="P_GLUCOSE_ISOMERASE_2"/>
    <property type="match status" value="1"/>
</dbReference>
<feature type="active site" evidence="8">
    <location>
        <position position="468"/>
    </location>
</feature>
<comment type="pathway">
    <text evidence="1 8 9">Carbohydrate degradation; glycolysis; D-glyceraldehyde 3-phosphate and glycerone phosphate from D-glucose: step 2/4.</text>
</comment>
<dbReference type="PROSITE" id="PS00765">
    <property type="entry name" value="P_GLUCOSE_ISOMERASE_1"/>
    <property type="match status" value="1"/>
</dbReference>
<dbReference type="SUPFAM" id="SSF53697">
    <property type="entry name" value="SIS domain"/>
    <property type="match status" value="1"/>
</dbReference>
<dbReference type="Pfam" id="PF00342">
    <property type="entry name" value="PGI"/>
    <property type="match status" value="1"/>
</dbReference>
<dbReference type="CDD" id="cd05015">
    <property type="entry name" value="SIS_PGI_1"/>
    <property type="match status" value="1"/>
</dbReference>
<dbReference type="GO" id="GO:0004347">
    <property type="term" value="F:glucose-6-phosphate isomerase activity"/>
    <property type="evidence" value="ECO:0007669"/>
    <property type="project" value="UniProtKB-UniRule"/>
</dbReference>
<dbReference type="PANTHER" id="PTHR11469">
    <property type="entry name" value="GLUCOSE-6-PHOSPHATE ISOMERASE"/>
    <property type="match status" value="1"/>
</dbReference>
<dbReference type="EC" id="5.3.1.9" evidence="8"/>
<dbReference type="HAMAP" id="MF_00473">
    <property type="entry name" value="G6P_isomerase"/>
    <property type="match status" value="1"/>
</dbReference>
<keyword evidence="3 8" id="KW-0312">Gluconeogenesis</keyword>
<evidence type="ECO:0000256" key="3">
    <source>
        <dbReference type="ARBA" id="ARBA00022432"/>
    </source>
</evidence>
<dbReference type="Gene3D" id="3.40.50.10490">
    <property type="entry name" value="Glucose-6-phosphate isomerase like protein, domain 1"/>
    <property type="match status" value="2"/>
</dbReference>
<dbReference type="InterPro" id="IPR046348">
    <property type="entry name" value="SIS_dom_sf"/>
</dbReference>
<keyword evidence="11" id="KW-1185">Reference proteome</keyword>
<dbReference type="InterPro" id="IPR018189">
    <property type="entry name" value="Phosphoglucose_isomerase_CS"/>
</dbReference>
<dbReference type="CDD" id="cd05016">
    <property type="entry name" value="SIS_PGI_2"/>
    <property type="match status" value="1"/>
</dbReference>
<protein>
    <recommendedName>
        <fullName evidence="8">Glucose-6-phosphate isomerase</fullName>
        <shortName evidence="8">GPI</shortName>
        <ecNumber evidence="8">5.3.1.9</ecNumber>
    </recommendedName>
    <alternativeName>
        <fullName evidence="8">Phosphoglucose isomerase</fullName>
        <shortName evidence="8">PGI</shortName>
    </alternativeName>
    <alternativeName>
        <fullName evidence="8">Phosphohexose isomerase</fullName>
        <shortName evidence="8">PHI</shortName>
    </alternativeName>
</protein>
<dbReference type="NCBIfam" id="NF001211">
    <property type="entry name" value="PRK00179.1"/>
    <property type="match status" value="1"/>
</dbReference>
<evidence type="ECO:0000256" key="2">
    <source>
        <dbReference type="ARBA" id="ARBA00006604"/>
    </source>
</evidence>
<dbReference type="UniPathway" id="UPA00138"/>
<dbReference type="UniPathway" id="UPA00109">
    <property type="reaction ID" value="UER00181"/>
</dbReference>
<accession>A0A4R7I4J6</accession>
<feature type="active site" description="Proton donor" evidence="8">
    <location>
        <position position="327"/>
    </location>
</feature>
<dbReference type="PROSITE" id="PS51463">
    <property type="entry name" value="P_GLUCOSE_ISOMERASE_3"/>
    <property type="match status" value="1"/>
</dbReference>
<evidence type="ECO:0000256" key="8">
    <source>
        <dbReference type="HAMAP-Rule" id="MF_00473"/>
    </source>
</evidence>
<dbReference type="InterPro" id="IPR023096">
    <property type="entry name" value="G6P_Isomerase_C"/>
</dbReference>
<evidence type="ECO:0000256" key="4">
    <source>
        <dbReference type="ARBA" id="ARBA00022490"/>
    </source>
</evidence>
<evidence type="ECO:0000256" key="5">
    <source>
        <dbReference type="ARBA" id="ARBA00023152"/>
    </source>
</evidence>
<proteinExistence type="inferred from homology"/>
<evidence type="ECO:0000256" key="9">
    <source>
        <dbReference type="RuleBase" id="RU000612"/>
    </source>
</evidence>
<reference evidence="10 11" key="1">
    <citation type="submission" date="2019-03" db="EMBL/GenBank/DDBJ databases">
        <title>Sequencing the genomes of 1000 actinobacteria strains.</title>
        <authorList>
            <person name="Klenk H.-P."/>
        </authorList>
    </citation>
    <scope>NUCLEOTIDE SEQUENCE [LARGE SCALE GENOMIC DNA]</scope>
    <source>
        <strain evidence="10 11">DSM 18936</strain>
    </source>
</reference>
<dbReference type="RefSeq" id="WP_243839191.1">
    <property type="nucleotide sequence ID" value="NZ_SOAU01000001.1"/>
</dbReference>
<dbReference type="Proteomes" id="UP000294558">
    <property type="component" value="Unassembled WGS sequence"/>
</dbReference>
<dbReference type="GO" id="GO:0097367">
    <property type="term" value="F:carbohydrate derivative binding"/>
    <property type="evidence" value="ECO:0007669"/>
    <property type="project" value="InterPro"/>
</dbReference>
<name>A0A4R7I4J6_9ACTN</name>
<dbReference type="GO" id="GO:0005829">
    <property type="term" value="C:cytosol"/>
    <property type="evidence" value="ECO:0007669"/>
    <property type="project" value="TreeGrafter"/>
</dbReference>
<comment type="similarity">
    <text evidence="2 8 9">Belongs to the GPI family.</text>
</comment>
<feature type="active site" evidence="8">
    <location>
        <position position="358"/>
    </location>
</feature>
<sequence>MIGTPPLSDLFADDPGRAERYVVEAGDLRIDYSKQPLNDDVLADLLERARDAGVESRRDAMFAGEHINVTEDRAVLHTALRAPRDAVVEADGENVVPDVHEVLDAMSAFADRVRADDRITDVVNIGIGGSDLGPAMAAQALEAFGHPRITCHFVSNVDGADIHRTLQRVEPASTLFIVASKTFGTIETLTNARTARSWLVEALGDDAVADHFVAVSTNAERVAEFGIDTANMFGFWDWVGGRYSVDSAIGLSLMILIGPDGFRAFLDGFHTIDEHFRTAPLEQNAPVLLGMIGIHHSDDLGRDTKAVLPYAQELARFPAYLQQLDMESNGKQVTLDGDLVAGDTGPIVWGEPGTNGQHAFYQLLHQGTRIVPVDFIGFATPNHPYRNHHDLLMSNLFAQAEALAFGRRNPDEPHRNFPGDRPSTLILADRLTPSVLGQLIALYEHIVFVQGTVWGINSFDQWGVELGKELANRITPELTGDPDPTQHDTSTNNAIAWYRARRSTSG</sequence>
<evidence type="ECO:0000313" key="11">
    <source>
        <dbReference type="Proteomes" id="UP000294558"/>
    </source>
</evidence>
<keyword evidence="5 8" id="KW-0324">Glycolysis</keyword>
<dbReference type="GO" id="GO:0051156">
    <property type="term" value="P:glucose 6-phosphate metabolic process"/>
    <property type="evidence" value="ECO:0007669"/>
    <property type="project" value="TreeGrafter"/>
</dbReference>
<dbReference type="PRINTS" id="PR00662">
    <property type="entry name" value="G6PISOMERASE"/>
</dbReference>
<comment type="function">
    <text evidence="8">Catalyzes the reversible isomerization of glucose-6-phosphate to fructose-6-phosphate.</text>
</comment>
<dbReference type="GO" id="GO:0006096">
    <property type="term" value="P:glycolytic process"/>
    <property type="evidence" value="ECO:0007669"/>
    <property type="project" value="UniProtKB-UniRule"/>
</dbReference>
<dbReference type="FunFam" id="3.40.50.10490:FF:000018">
    <property type="entry name" value="Glucose-6-phosphate isomerase"/>
    <property type="match status" value="1"/>
</dbReference>